<evidence type="ECO:0000313" key="1">
    <source>
        <dbReference type="EMBL" id="AMY68034.1"/>
    </source>
</evidence>
<dbReference type="STRING" id="1335048.AKL17_0775"/>
<proteinExistence type="predicted"/>
<dbReference type="SUPFAM" id="SSF158791">
    <property type="entry name" value="MgtE N-terminal domain-like"/>
    <property type="match status" value="1"/>
</dbReference>
<evidence type="ECO:0000313" key="2">
    <source>
        <dbReference type="Proteomes" id="UP000076128"/>
    </source>
</evidence>
<dbReference type="Proteomes" id="UP000076128">
    <property type="component" value="Chromosome"/>
</dbReference>
<dbReference type="OrthoDB" id="9791432at2"/>
<name>A0A159Z212_9RHOB</name>
<protein>
    <recommendedName>
        <fullName evidence="3">Flagellar motility protein MotE (MotC chaperone)</fullName>
    </recommendedName>
</protein>
<gene>
    <name evidence="1" type="ORF">AKL17_0775</name>
</gene>
<dbReference type="KEGG" id="daa:AKL17_0775"/>
<dbReference type="EMBL" id="CP012661">
    <property type="protein sequence ID" value="AMY68034.1"/>
    <property type="molecule type" value="Genomic_DNA"/>
</dbReference>
<evidence type="ECO:0008006" key="3">
    <source>
        <dbReference type="Google" id="ProtNLM"/>
    </source>
</evidence>
<dbReference type="AlphaFoldDB" id="A0A159Z212"/>
<organism evidence="1 2">
    <name type="scientific">Frigidibacter mobilis</name>
    <dbReference type="NCBI Taxonomy" id="1335048"/>
    <lineage>
        <taxon>Bacteria</taxon>
        <taxon>Pseudomonadati</taxon>
        <taxon>Pseudomonadota</taxon>
        <taxon>Alphaproteobacteria</taxon>
        <taxon>Rhodobacterales</taxon>
        <taxon>Paracoccaceae</taxon>
        <taxon>Frigidibacter</taxon>
    </lineage>
</organism>
<dbReference type="RefSeq" id="WP_066809835.1">
    <property type="nucleotide sequence ID" value="NZ_CP012661.1"/>
</dbReference>
<sequence length="191" mass="20054">MTRQPRARRRQGRGALVVIVALFAGSGLIRLGEGAVVLARTAEAEAAPEPQTCAPPADIAAVLAALREREERISAREAELDDRAQAISLASAQIDQKIADLVAAENRLAATLTLADEAAEDDVARLTVMYEAMKPKEAAPLFQEMAPEFAAGFLGRMRPDAAGALLAALEPKTAYAISVLLAGRNAAAPSQ</sequence>
<accession>A0A159Z212</accession>
<keyword evidence="2" id="KW-1185">Reference proteome</keyword>
<dbReference type="PATRIC" id="fig|1335048.3.peg.804"/>
<reference evidence="1 2" key="1">
    <citation type="submission" date="2015-09" db="EMBL/GenBank/DDBJ databases">
        <title>Complete genome sequence of Defluviimonas alba cai42t isolated from an oilfield in Xinjiang.</title>
        <authorList>
            <person name="Geng S."/>
            <person name="Pan X."/>
            <person name="Wu X."/>
        </authorList>
    </citation>
    <scope>NUCLEOTIDE SEQUENCE [LARGE SCALE GENOMIC DNA]</scope>
    <source>
        <strain evidence="2">cai42</strain>
    </source>
</reference>